<keyword evidence="3" id="KW-1185">Reference proteome</keyword>
<organism evidence="2 3">
    <name type="scientific">Microlunatus endophyticus</name>
    <dbReference type="NCBI Taxonomy" id="1716077"/>
    <lineage>
        <taxon>Bacteria</taxon>
        <taxon>Bacillati</taxon>
        <taxon>Actinomycetota</taxon>
        <taxon>Actinomycetes</taxon>
        <taxon>Propionibacteriales</taxon>
        <taxon>Propionibacteriaceae</taxon>
        <taxon>Microlunatus</taxon>
    </lineage>
</organism>
<evidence type="ECO:0000313" key="3">
    <source>
        <dbReference type="Proteomes" id="UP000613840"/>
    </source>
</evidence>
<evidence type="ECO:0008006" key="4">
    <source>
        <dbReference type="Google" id="ProtNLM"/>
    </source>
</evidence>
<evidence type="ECO:0000313" key="2">
    <source>
        <dbReference type="EMBL" id="GGL79072.1"/>
    </source>
</evidence>
<reference evidence="2" key="2">
    <citation type="submission" date="2020-09" db="EMBL/GenBank/DDBJ databases">
        <authorList>
            <person name="Sun Q."/>
            <person name="Zhou Y."/>
        </authorList>
    </citation>
    <scope>NUCLEOTIDE SEQUENCE</scope>
    <source>
        <strain evidence="2">CGMCC 4.7306</strain>
    </source>
</reference>
<evidence type="ECO:0000256" key="1">
    <source>
        <dbReference type="SAM" id="MobiDB-lite"/>
    </source>
</evidence>
<accession>A0A917SHA9</accession>
<protein>
    <recommendedName>
        <fullName evidence="4">Homeodomain-like domain-containing protein</fullName>
    </recommendedName>
</protein>
<dbReference type="AlphaFoldDB" id="A0A917SHA9"/>
<reference evidence="2" key="1">
    <citation type="journal article" date="2014" name="Int. J. Syst. Evol. Microbiol.">
        <title>Complete genome sequence of Corynebacterium casei LMG S-19264T (=DSM 44701T), isolated from a smear-ripened cheese.</title>
        <authorList>
            <consortium name="US DOE Joint Genome Institute (JGI-PGF)"/>
            <person name="Walter F."/>
            <person name="Albersmeier A."/>
            <person name="Kalinowski J."/>
            <person name="Ruckert C."/>
        </authorList>
    </citation>
    <scope>NUCLEOTIDE SEQUENCE</scope>
    <source>
        <strain evidence="2">CGMCC 4.7306</strain>
    </source>
</reference>
<gene>
    <name evidence="2" type="ORF">GCM10011575_41790</name>
</gene>
<feature type="region of interest" description="Disordered" evidence="1">
    <location>
        <begin position="468"/>
        <end position="500"/>
    </location>
</feature>
<comment type="caution">
    <text evidence="2">The sequence shown here is derived from an EMBL/GenBank/DDBJ whole genome shotgun (WGS) entry which is preliminary data.</text>
</comment>
<dbReference type="Proteomes" id="UP000613840">
    <property type="component" value="Unassembled WGS sequence"/>
</dbReference>
<proteinExistence type="predicted"/>
<sequence length="500" mass="55272">MENQLARGLMAPANAPIDGAEAEKMMALVRRRTGADSAIVVDVVIELARDARLVADQIAEARPSYLEAALRGRISQIFQRQPQRPVGIRQALAEQWYARAFHATADPPLYRKPTPPVTAAETHAVAVSLASGQAHVLHRNGRPIGPATPKAWQAHAAKQWATTRRAAKRSWLTERGFDTDFATTSFHHLPLMLQSELLALHPPAEKVLSQRVAPGTPTESAAEAFSATPIEPATNSDLYFASILFSPRGVTLPRNVIGDLPDDTAVQASLDALHAANHDRVEIRGHRIRRVLWTDEQRVRAVEMRRAGKPYTEIGAELGMSDEQVSRALREDSDIAPELVTKQDRTRWTEEQIRVAAYLRSQGHTYNQIAAVFGYKSAGTIRAALTTNGPELGIDPVTGHTYGPGETMPDPRRWAPRNNPWDGSIRKEDQTYLAERLKQAAQEAKANTRDRAKTRGVDIEAVLDRAVARRREMAKKQPTLSDEDGRSGRGDGPTTRRPHR</sequence>
<feature type="region of interest" description="Disordered" evidence="1">
    <location>
        <begin position="395"/>
        <end position="423"/>
    </location>
</feature>
<dbReference type="EMBL" id="BMMZ01000014">
    <property type="protein sequence ID" value="GGL79072.1"/>
    <property type="molecule type" value="Genomic_DNA"/>
</dbReference>
<name>A0A917SHA9_9ACTN</name>